<accession>C4WMJ9</accession>
<keyword evidence="2 5" id="KW-0812">Transmembrane</keyword>
<feature type="transmembrane region" description="Helical" evidence="5">
    <location>
        <begin position="375"/>
        <end position="393"/>
    </location>
</feature>
<reference evidence="7 8" key="1">
    <citation type="submission" date="2009-05" db="EMBL/GenBank/DDBJ databases">
        <authorList>
            <person name="Setubal J.C."/>
            <person name="Boyle S."/>
            <person name="Crasta O.R."/>
            <person name="Gillespie J.J."/>
            <person name="Kenyon R.W."/>
            <person name="Lu J."/>
            <person name="Mane S."/>
            <person name="Nagrani S."/>
            <person name="Shallom J.M."/>
            <person name="Shallom S."/>
            <person name="Shukla M."/>
            <person name="Snyder E.E."/>
            <person name="Sobral B.W."/>
            <person name="Wattam A.R."/>
            <person name="Will R."/>
            <person name="Williams K."/>
            <person name="Yoo H."/>
            <person name="Munk C."/>
            <person name="Tapia R."/>
            <person name="Green L."/>
            <person name="Rogers Y."/>
            <person name="Detter J.C."/>
            <person name="Bruce D."/>
            <person name="Brettin T.S."/>
            <person name="Tsolis R."/>
        </authorList>
    </citation>
    <scope>NUCLEOTIDE SEQUENCE [LARGE SCALE GENOMIC DNA]</scope>
    <source>
        <strain evidence="7 8">LMG 3301</strain>
    </source>
</reference>
<comment type="caution">
    <text evidence="7">The sequence shown here is derived from an EMBL/GenBank/DDBJ whole genome shotgun (WGS) entry which is preliminary data.</text>
</comment>
<feature type="transmembrane region" description="Helical" evidence="5">
    <location>
        <begin position="281"/>
        <end position="303"/>
    </location>
</feature>
<gene>
    <name evidence="7" type="ORF">OINT_2000938</name>
</gene>
<feature type="transmembrane region" description="Helical" evidence="5">
    <location>
        <begin position="547"/>
        <end position="567"/>
    </location>
</feature>
<dbReference type="EMBL" id="ACQA01000002">
    <property type="protein sequence ID" value="EEQ93764.1"/>
    <property type="molecule type" value="Genomic_DNA"/>
</dbReference>
<dbReference type="Proteomes" id="UP000004386">
    <property type="component" value="Unassembled WGS sequence"/>
</dbReference>
<dbReference type="PANTHER" id="PTHR43496">
    <property type="entry name" value="PROTEIN LPLB"/>
    <property type="match status" value="1"/>
</dbReference>
<dbReference type="HOGENOM" id="CLU_021838_1_1_5"/>
<feature type="transmembrane region" description="Helical" evidence="5">
    <location>
        <begin position="28"/>
        <end position="47"/>
    </location>
</feature>
<dbReference type="CDD" id="cd06261">
    <property type="entry name" value="TM_PBP2"/>
    <property type="match status" value="2"/>
</dbReference>
<organism evidence="7 8">
    <name type="scientific">Brucella intermedia LMG 3301</name>
    <dbReference type="NCBI Taxonomy" id="641118"/>
    <lineage>
        <taxon>Bacteria</taxon>
        <taxon>Pseudomonadati</taxon>
        <taxon>Pseudomonadota</taxon>
        <taxon>Alphaproteobacteria</taxon>
        <taxon>Hyphomicrobiales</taxon>
        <taxon>Brucellaceae</taxon>
        <taxon>Brucella/Ochrobactrum group</taxon>
        <taxon>Brucella</taxon>
    </lineage>
</organism>
<name>C4WMJ9_9HYPH</name>
<evidence type="ECO:0000313" key="7">
    <source>
        <dbReference type="EMBL" id="EEQ93764.1"/>
    </source>
</evidence>
<evidence type="ECO:0000256" key="4">
    <source>
        <dbReference type="ARBA" id="ARBA00023136"/>
    </source>
</evidence>
<feature type="domain" description="ABC transmembrane type-1" evidence="6">
    <location>
        <begin position="243"/>
        <end position="448"/>
    </location>
</feature>
<feature type="transmembrane region" description="Helical" evidence="5">
    <location>
        <begin position="80"/>
        <end position="98"/>
    </location>
</feature>
<feature type="transmembrane region" description="Helical" evidence="5">
    <location>
        <begin position="667"/>
        <end position="690"/>
    </location>
</feature>
<keyword evidence="5" id="KW-0813">Transport</keyword>
<feature type="transmembrane region" description="Helical" evidence="5">
    <location>
        <begin position="323"/>
        <end position="354"/>
    </location>
</feature>
<evidence type="ECO:0000256" key="3">
    <source>
        <dbReference type="ARBA" id="ARBA00022989"/>
    </source>
</evidence>
<dbReference type="InterPro" id="IPR035906">
    <property type="entry name" value="MetI-like_sf"/>
</dbReference>
<evidence type="ECO:0000313" key="8">
    <source>
        <dbReference type="Proteomes" id="UP000004386"/>
    </source>
</evidence>
<comment type="similarity">
    <text evidence="5">Belongs to the binding-protein-dependent transport system permease family.</text>
</comment>
<keyword evidence="4 5" id="KW-0472">Membrane</keyword>
<feature type="transmembrane region" description="Helical" evidence="5">
    <location>
        <begin position="147"/>
        <end position="166"/>
    </location>
</feature>
<protein>
    <submittedName>
        <fullName evidence="7">Ferric transport system permease protein fbpB</fullName>
    </submittedName>
</protein>
<feature type="transmembrane region" description="Helical" evidence="5">
    <location>
        <begin position="710"/>
        <end position="735"/>
    </location>
</feature>
<feature type="transmembrane region" description="Helical" evidence="5">
    <location>
        <begin position="178"/>
        <end position="200"/>
    </location>
</feature>
<dbReference type="PROSITE" id="PS50928">
    <property type="entry name" value="ABC_TM1"/>
    <property type="match status" value="2"/>
</dbReference>
<dbReference type="Pfam" id="PF00528">
    <property type="entry name" value="BPD_transp_1"/>
    <property type="match status" value="2"/>
</dbReference>
<keyword evidence="3 5" id="KW-1133">Transmembrane helix</keyword>
<feature type="transmembrane region" description="Helical" evidence="5">
    <location>
        <begin position="430"/>
        <end position="447"/>
    </location>
</feature>
<evidence type="ECO:0000256" key="1">
    <source>
        <dbReference type="ARBA" id="ARBA00004651"/>
    </source>
</evidence>
<evidence type="ECO:0000256" key="5">
    <source>
        <dbReference type="RuleBase" id="RU363032"/>
    </source>
</evidence>
<dbReference type="AlphaFoldDB" id="C4WMJ9"/>
<feature type="transmembrane region" description="Helical" evidence="5">
    <location>
        <begin position="579"/>
        <end position="599"/>
    </location>
</feature>
<feature type="transmembrane region" description="Helical" evidence="5">
    <location>
        <begin position="611"/>
        <end position="631"/>
    </location>
</feature>
<feature type="domain" description="ABC transmembrane type-1" evidence="6">
    <location>
        <begin position="541"/>
        <end position="731"/>
    </location>
</feature>
<dbReference type="GO" id="GO:0055085">
    <property type="term" value="P:transmembrane transport"/>
    <property type="evidence" value="ECO:0007669"/>
    <property type="project" value="InterPro"/>
</dbReference>
<dbReference type="SUPFAM" id="SSF161098">
    <property type="entry name" value="MetI-like"/>
    <property type="match status" value="2"/>
</dbReference>
<dbReference type="Gene3D" id="1.10.3720.10">
    <property type="entry name" value="MetI-like"/>
    <property type="match status" value="2"/>
</dbReference>
<dbReference type="InterPro" id="IPR000515">
    <property type="entry name" value="MetI-like"/>
</dbReference>
<feature type="transmembrane region" description="Helical" evidence="5">
    <location>
        <begin position="105"/>
        <end position="127"/>
    </location>
</feature>
<evidence type="ECO:0000256" key="2">
    <source>
        <dbReference type="ARBA" id="ARBA00022692"/>
    </source>
</evidence>
<sequence>MQEPERWSFLGISMGRTRTFMKQHNRRLNIVLMLALAAFVLLPWYRIEDGFLSFGWLDGMYGDGATAPGFWQMAFFGRPWLGAIAVLMLLCASARFILPVERRSGVLVWASLLGVIFLALQGLAIGFSGWNWTISENLFGTLADGQPAFGAGAILTGLCFLLIFSFGLAERGVMKGDAFVVSSITLLVALVAVFVFYPVISMFAGSVQDFDGSFKPEGFIDNIQDSSIWSLACLVGEGRCGVAWRTLWLALMTATGSTVLGLAFALVATRTGFPFKKGLRLLTILPIITPPFVVGLALTLLFGRAGVVTEQLSSIFGIEPGRWLYGLIGIWIAQVLSFTPISFLVLIGVVEGVSPSMEEASQTLRADRWRTFRKVSLPLMAPGLANAFLIAFIESMADFGNPMVLGGSNGVLSTEIFFAVVGAQNDPSRAAVLAIVLLCFTLTAFLIQRVWLSGKNFATVTGKGDSGMHAGLPRGLKIGVYALVIPWMVFTVVVYAMILIGGFVRQWGLDNTLTVEHYARAFSINWTENGIAWTGVAWNSFWTTMEISLLSAPLTAAVGLLTAYLIVRQRFVGRNVFEFALMLSFAIPGTVIGVSYVMAFNLPPLEMTGTALILIACFVFRNMPVGVRGGVAAMSQLDKSLDEASLTLRANSFRTIRKVILPLLRPAITAALVYSFVRAITSISAVIFLVSAEYNMATSYIVGLVENGQFGVAIAYSSMLIVVMIVVITSFQLLVGERKLRRENRVAAVTPVKTIRQEKAA</sequence>
<dbReference type="PANTHER" id="PTHR43496:SF1">
    <property type="entry name" value="POLYGALACTURONAN_RHAMNOGALACTURONAN TRANSPORT SYSTEM PERMEASE PROTEIN YTEP"/>
    <property type="match status" value="1"/>
</dbReference>
<dbReference type="GO" id="GO:0005886">
    <property type="term" value="C:plasma membrane"/>
    <property type="evidence" value="ECO:0007669"/>
    <property type="project" value="UniProtKB-SubCell"/>
</dbReference>
<feature type="transmembrane region" description="Helical" evidence="5">
    <location>
        <begin position="247"/>
        <end position="269"/>
    </location>
</feature>
<comment type="subcellular location">
    <subcellularLocation>
        <location evidence="1 5">Cell membrane</location>
        <topology evidence="1 5">Multi-pass membrane protein</topology>
    </subcellularLocation>
</comment>
<evidence type="ECO:0000259" key="6">
    <source>
        <dbReference type="PROSITE" id="PS50928"/>
    </source>
</evidence>
<proteinExistence type="inferred from homology"/>
<feature type="transmembrane region" description="Helical" evidence="5">
    <location>
        <begin position="478"/>
        <end position="504"/>
    </location>
</feature>